<dbReference type="Pfam" id="PF06644">
    <property type="entry name" value="ATP11"/>
    <property type="match status" value="1"/>
</dbReference>
<dbReference type="GO" id="GO:0005739">
    <property type="term" value="C:mitochondrion"/>
    <property type="evidence" value="ECO:0007669"/>
    <property type="project" value="UniProtKB-SubCell"/>
</dbReference>
<dbReference type="Proteomes" id="UP000006671">
    <property type="component" value="Unassembled WGS sequence"/>
</dbReference>
<evidence type="ECO:0000256" key="1">
    <source>
        <dbReference type="ARBA" id="ARBA00004173"/>
    </source>
</evidence>
<gene>
    <name evidence="5" type="ORF">NAEGRDRAFT_69735</name>
</gene>
<evidence type="ECO:0000256" key="3">
    <source>
        <dbReference type="ARBA" id="ARBA00022946"/>
    </source>
</evidence>
<evidence type="ECO:0000313" key="5">
    <source>
        <dbReference type="EMBL" id="EFC42367.1"/>
    </source>
</evidence>
<accession>D2VLC9</accession>
<dbReference type="OMA" id="RCEIKDE"/>
<keyword evidence="6" id="KW-1185">Reference proteome</keyword>
<dbReference type="PANTHER" id="PTHR13126:SF0">
    <property type="entry name" value="ATP SYNTHASE MITOCHONDRIAL F1 COMPLEX ASSEMBLY FACTOR 1"/>
    <property type="match status" value="1"/>
</dbReference>
<dbReference type="STRING" id="5762.D2VLC9"/>
<name>D2VLC9_NAEGR</name>
<reference evidence="5 6" key="1">
    <citation type="journal article" date="2010" name="Cell">
        <title>The genome of Naegleria gruberi illuminates early eukaryotic versatility.</title>
        <authorList>
            <person name="Fritz-Laylin L.K."/>
            <person name="Prochnik S.E."/>
            <person name="Ginger M.L."/>
            <person name="Dacks J.B."/>
            <person name="Carpenter M.L."/>
            <person name="Field M.C."/>
            <person name="Kuo A."/>
            <person name="Paredez A."/>
            <person name="Chapman J."/>
            <person name="Pham J."/>
            <person name="Shu S."/>
            <person name="Neupane R."/>
            <person name="Cipriano M."/>
            <person name="Mancuso J."/>
            <person name="Tu H."/>
            <person name="Salamov A."/>
            <person name="Lindquist E."/>
            <person name="Shapiro H."/>
            <person name="Lucas S."/>
            <person name="Grigoriev I.V."/>
            <person name="Cande W.Z."/>
            <person name="Fulton C."/>
            <person name="Rokhsar D.S."/>
            <person name="Dawson S.C."/>
        </authorList>
    </citation>
    <scope>NUCLEOTIDE SEQUENCE [LARGE SCALE GENOMIC DNA]</scope>
    <source>
        <strain evidence="5 6">NEG-M</strain>
    </source>
</reference>
<dbReference type="InParanoid" id="D2VLC9"/>
<dbReference type="VEuPathDB" id="AmoebaDB:NAEGRDRAFT_69735"/>
<organism evidence="6">
    <name type="scientific">Naegleria gruberi</name>
    <name type="common">Amoeba</name>
    <dbReference type="NCBI Taxonomy" id="5762"/>
    <lineage>
        <taxon>Eukaryota</taxon>
        <taxon>Discoba</taxon>
        <taxon>Heterolobosea</taxon>
        <taxon>Tetramitia</taxon>
        <taxon>Eutetramitia</taxon>
        <taxon>Vahlkampfiidae</taxon>
        <taxon>Naegleria</taxon>
    </lineage>
</organism>
<keyword evidence="3" id="KW-0809">Transit peptide</keyword>
<dbReference type="EMBL" id="GG738880">
    <property type="protein sequence ID" value="EFC42367.1"/>
    <property type="molecule type" value="Genomic_DNA"/>
</dbReference>
<dbReference type="GO" id="GO:0033615">
    <property type="term" value="P:mitochondrial proton-transporting ATP synthase complex assembly"/>
    <property type="evidence" value="ECO:0007669"/>
    <property type="project" value="TreeGrafter"/>
</dbReference>
<dbReference type="InterPro" id="IPR010591">
    <property type="entry name" value="ATP11"/>
</dbReference>
<dbReference type="FunCoup" id="D2VLC9">
    <property type="interactions" value="176"/>
</dbReference>
<proteinExistence type="inferred from homology"/>
<evidence type="ECO:0000313" key="6">
    <source>
        <dbReference type="Proteomes" id="UP000006671"/>
    </source>
</evidence>
<dbReference type="eggNOG" id="KOG3281">
    <property type="taxonomic scope" value="Eukaryota"/>
</dbReference>
<keyword evidence="4" id="KW-0496">Mitochondrion</keyword>
<evidence type="ECO:0000256" key="2">
    <source>
        <dbReference type="ARBA" id="ARBA00009116"/>
    </source>
</evidence>
<comment type="subcellular location">
    <subcellularLocation>
        <location evidence="1">Mitochondrion</location>
    </subcellularLocation>
</comment>
<evidence type="ECO:0000256" key="4">
    <source>
        <dbReference type="ARBA" id="ARBA00023128"/>
    </source>
</evidence>
<dbReference type="PANTHER" id="PTHR13126">
    <property type="entry name" value="CHAPERONE ATP11"/>
    <property type="match status" value="1"/>
</dbReference>
<comment type="similarity">
    <text evidence="2">Belongs to the ATP11 family.</text>
</comment>
<dbReference type="OrthoDB" id="16535at2759"/>
<dbReference type="KEGG" id="ngr:NAEGRDRAFT_69735"/>
<dbReference type="GeneID" id="8851930"/>
<dbReference type="AlphaFoldDB" id="D2VLC9"/>
<sequence length="243" mass="28237">MLKNITKSLVKPSVAGLTQSKTSSSKLLKTKFTSSICGVFNQTRENVRFVTPGPKSLDQILKVPLVERESPEAITRIWREHHEMNPHILAEVVPYSQYQVLKHRSKECPMFVLPVFKNIGFQTVVLQFQTEHVLFTAMRDFKQKGEWASPQMSLSHYTEFAQNKGIVLMRGETNDTHINKAEGRDLARFMYKFYLDDNLYHTFVEVFNKEPHRFNFEELINAVKAIKPVKQRYNPLVPPPKKK</sequence>
<protein>
    <submittedName>
        <fullName evidence="5">Predicted protein</fullName>
    </submittedName>
</protein>
<dbReference type="RefSeq" id="XP_002675111.1">
    <property type="nucleotide sequence ID" value="XM_002675065.1"/>
</dbReference>